<evidence type="ECO:0000256" key="4">
    <source>
        <dbReference type="PROSITE-ProRule" id="PRU00335"/>
    </source>
</evidence>
<keyword evidence="2 4" id="KW-0238">DNA-binding</keyword>
<feature type="domain" description="HTH tetR-type" evidence="5">
    <location>
        <begin position="4"/>
        <end position="64"/>
    </location>
</feature>
<dbReference type="InterPro" id="IPR009057">
    <property type="entry name" value="Homeodomain-like_sf"/>
</dbReference>
<gene>
    <name evidence="6" type="ORF">GGD46_003472</name>
</gene>
<dbReference type="InterPro" id="IPR036271">
    <property type="entry name" value="Tet_transcr_reg_TetR-rel_C_sf"/>
</dbReference>
<dbReference type="Gene3D" id="1.10.357.10">
    <property type="entry name" value="Tetracycline Repressor, domain 2"/>
    <property type="match status" value="1"/>
</dbReference>
<dbReference type="SUPFAM" id="SSF46689">
    <property type="entry name" value="Homeodomain-like"/>
    <property type="match status" value="1"/>
</dbReference>
<dbReference type="AlphaFoldDB" id="A0A7X0ISX4"/>
<dbReference type="InterPro" id="IPR001647">
    <property type="entry name" value="HTH_TetR"/>
</dbReference>
<name>A0A7X0ISX4_9HYPH</name>
<keyword evidence="1" id="KW-0805">Transcription regulation</keyword>
<sequence>MPKPSNKNDIVAAGLRVMFRKGYNGAGVRDVVAEAGVPQGSFTNHFRSKEAFAAEVLDHYFAHTRELVGQALNDRSLGPRERLLRYLDIITKRLADDDYLRGCLIGDFSIEVSQTSELLRERLVAIYQEWRKPFERCITKAQQAGEISTRFSANDLADFLLVSWEGAILRMKVDRNAEALDRFKRIAFATVFTAEPPFGPQQSGS</sequence>
<dbReference type="SUPFAM" id="SSF48498">
    <property type="entry name" value="Tetracyclin repressor-like, C-terminal domain"/>
    <property type="match status" value="1"/>
</dbReference>
<dbReference type="PROSITE" id="PS50977">
    <property type="entry name" value="HTH_TETR_2"/>
    <property type="match status" value="1"/>
</dbReference>
<reference evidence="6 7" key="1">
    <citation type="submission" date="2020-08" db="EMBL/GenBank/DDBJ databases">
        <title>Genomic Encyclopedia of Type Strains, Phase IV (KMG-V): Genome sequencing to study the core and pangenomes of soil and plant-associated prokaryotes.</title>
        <authorList>
            <person name="Whitman W."/>
        </authorList>
    </citation>
    <scope>NUCLEOTIDE SEQUENCE [LARGE SCALE GENOMIC DNA]</scope>
    <source>
        <strain evidence="6 7">SEMIA 4060</strain>
    </source>
</reference>
<evidence type="ECO:0000313" key="7">
    <source>
        <dbReference type="Proteomes" id="UP000565576"/>
    </source>
</evidence>
<organism evidence="6 7">
    <name type="scientific">Rhizobium lusitanum</name>
    <dbReference type="NCBI Taxonomy" id="293958"/>
    <lineage>
        <taxon>Bacteria</taxon>
        <taxon>Pseudomonadati</taxon>
        <taxon>Pseudomonadota</taxon>
        <taxon>Alphaproteobacteria</taxon>
        <taxon>Hyphomicrobiales</taxon>
        <taxon>Rhizobiaceae</taxon>
        <taxon>Rhizobium/Agrobacterium group</taxon>
        <taxon>Rhizobium</taxon>
    </lineage>
</organism>
<accession>A0A7X0ISX4</accession>
<evidence type="ECO:0000259" key="5">
    <source>
        <dbReference type="PROSITE" id="PS50977"/>
    </source>
</evidence>
<dbReference type="Pfam" id="PF16925">
    <property type="entry name" value="TetR_C_13"/>
    <property type="match status" value="1"/>
</dbReference>
<dbReference type="InterPro" id="IPR011075">
    <property type="entry name" value="TetR_C"/>
</dbReference>
<dbReference type="Pfam" id="PF00440">
    <property type="entry name" value="TetR_N"/>
    <property type="match status" value="1"/>
</dbReference>
<dbReference type="PANTHER" id="PTHR47506:SF6">
    <property type="entry name" value="HTH-TYPE TRANSCRIPTIONAL REPRESSOR NEMR"/>
    <property type="match status" value="1"/>
</dbReference>
<evidence type="ECO:0000256" key="1">
    <source>
        <dbReference type="ARBA" id="ARBA00023015"/>
    </source>
</evidence>
<evidence type="ECO:0000313" key="6">
    <source>
        <dbReference type="EMBL" id="MBB6486177.1"/>
    </source>
</evidence>
<protein>
    <submittedName>
        <fullName evidence="6">TetR/AcrR family transcriptional repressor of nem operon</fullName>
    </submittedName>
</protein>
<dbReference type="PRINTS" id="PR00455">
    <property type="entry name" value="HTHTETR"/>
</dbReference>
<dbReference type="EMBL" id="JACHBG010000007">
    <property type="protein sequence ID" value="MBB6486177.1"/>
    <property type="molecule type" value="Genomic_DNA"/>
</dbReference>
<evidence type="ECO:0000256" key="3">
    <source>
        <dbReference type="ARBA" id="ARBA00023163"/>
    </source>
</evidence>
<comment type="caution">
    <text evidence="6">The sequence shown here is derived from an EMBL/GenBank/DDBJ whole genome shotgun (WGS) entry which is preliminary data.</text>
</comment>
<feature type="DNA-binding region" description="H-T-H motif" evidence="4">
    <location>
        <begin position="27"/>
        <end position="46"/>
    </location>
</feature>
<dbReference type="GO" id="GO:0003677">
    <property type="term" value="F:DNA binding"/>
    <property type="evidence" value="ECO:0007669"/>
    <property type="project" value="UniProtKB-UniRule"/>
</dbReference>
<dbReference type="Proteomes" id="UP000565576">
    <property type="component" value="Unassembled WGS sequence"/>
</dbReference>
<evidence type="ECO:0000256" key="2">
    <source>
        <dbReference type="ARBA" id="ARBA00023125"/>
    </source>
</evidence>
<dbReference type="PANTHER" id="PTHR47506">
    <property type="entry name" value="TRANSCRIPTIONAL REGULATORY PROTEIN"/>
    <property type="match status" value="1"/>
</dbReference>
<dbReference type="RefSeq" id="WP_184705903.1">
    <property type="nucleotide sequence ID" value="NZ_JACHBG010000007.1"/>
</dbReference>
<proteinExistence type="predicted"/>
<keyword evidence="3" id="KW-0804">Transcription</keyword>